<keyword evidence="2" id="KW-1185">Reference proteome</keyword>
<reference evidence="1" key="1">
    <citation type="journal article" date="2017" name="Gigascience">
        <title>The genome draft of coconut (Cocos nucifera).</title>
        <authorList>
            <person name="Xiao Y."/>
            <person name="Xu P."/>
            <person name="Fan H."/>
            <person name="Baudouin L."/>
            <person name="Xia W."/>
            <person name="Bocs S."/>
            <person name="Xu J."/>
            <person name="Li Q."/>
            <person name="Guo A."/>
            <person name="Zhou L."/>
            <person name="Li J."/>
            <person name="Wu Y."/>
            <person name="Ma Z."/>
            <person name="Armero A."/>
            <person name="Issali A.E."/>
            <person name="Liu N."/>
            <person name="Peng M."/>
            <person name="Yang Y."/>
        </authorList>
    </citation>
    <scope>NUCLEOTIDE SEQUENCE</scope>
    <source>
        <tissue evidence="1">Spear leaf of Hainan Tall coconut</tissue>
    </source>
</reference>
<evidence type="ECO:0000313" key="2">
    <source>
        <dbReference type="Proteomes" id="UP000797356"/>
    </source>
</evidence>
<name>A0A8K0IFD6_COCNU</name>
<protein>
    <submittedName>
        <fullName evidence="1">Uncharacterized protein</fullName>
    </submittedName>
</protein>
<organism evidence="1 2">
    <name type="scientific">Cocos nucifera</name>
    <name type="common">Coconut palm</name>
    <dbReference type="NCBI Taxonomy" id="13894"/>
    <lineage>
        <taxon>Eukaryota</taxon>
        <taxon>Viridiplantae</taxon>
        <taxon>Streptophyta</taxon>
        <taxon>Embryophyta</taxon>
        <taxon>Tracheophyta</taxon>
        <taxon>Spermatophyta</taxon>
        <taxon>Magnoliopsida</taxon>
        <taxon>Liliopsida</taxon>
        <taxon>Arecaceae</taxon>
        <taxon>Arecoideae</taxon>
        <taxon>Cocoseae</taxon>
        <taxon>Attaleinae</taxon>
        <taxon>Cocos</taxon>
    </lineage>
</organism>
<dbReference type="EMBL" id="CM017878">
    <property type="protein sequence ID" value="KAG1354818.1"/>
    <property type="molecule type" value="Genomic_DNA"/>
</dbReference>
<evidence type="ECO:0000313" key="1">
    <source>
        <dbReference type="EMBL" id="KAG1354818.1"/>
    </source>
</evidence>
<reference evidence="1" key="2">
    <citation type="submission" date="2019-07" db="EMBL/GenBank/DDBJ databases">
        <authorList>
            <person name="Yang Y."/>
            <person name="Bocs S."/>
            <person name="Baudouin L."/>
        </authorList>
    </citation>
    <scope>NUCLEOTIDE SEQUENCE</scope>
    <source>
        <tissue evidence="1">Spear leaf of Hainan Tall coconut</tissue>
    </source>
</reference>
<dbReference type="Proteomes" id="UP000797356">
    <property type="component" value="Chromosome 7"/>
</dbReference>
<proteinExistence type="predicted"/>
<gene>
    <name evidence="1" type="ORF">COCNU_07G009300</name>
</gene>
<accession>A0A8K0IFD6</accession>
<comment type="caution">
    <text evidence="1">The sequence shown here is derived from an EMBL/GenBank/DDBJ whole genome shotgun (WGS) entry which is preliminary data.</text>
</comment>
<sequence>MDKMGRPMNAAIGRIFNQLDALMSEGPDTSGSYDHLSQVLGPEYSGRIRCRPGHTSMSYWSETSISSQTFGVVSQEELEEALARADHAATRADRAEERAFHLKDIVRDMMSTLSVWFGVTGFEDKLARIPAPAPIFDDDDDDVDLGNF</sequence>
<dbReference type="AlphaFoldDB" id="A0A8K0IFD6"/>